<organism evidence="5 6">
    <name type="scientific">Paramecium tetraurelia</name>
    <dbReference type="NCBI Taxonomy" id="5888"/>
    <lineage>
        <taxon>Eukaryota</taxon>
        <taxon>Sar</taxon>
        <taxon>Alveolata</taxon>
        <taxon>Ciliophora</taxon>
        <taxon>Intramacronucleata</taxon>
        <taxon>Oligohymenophorea</taxon>
        <taxon>Peniculida</taxon>
        <taxon>Parameciidae</taxon>
        <taxon>Paramecium</taxon>
    </lineage>
</organism>
<reference evidence="5 6" key="1">
    <citation type="journal article" date="2006" name="Nature">
        <title>Global trends of whole-genome duplications revealed by the ciliate Paramecium tetraurelia.</title>
        <authorList>
            <consortium name="Genoscope"/>
            <person name="Aury J.-M."/>
            <person name="Jaillon O."/>
            <person name="Duret L."/>
            <person name="Noel B."/>
            <person name="Jubin C."/>
            <person name="Porcel B.M."/>
            <person name="Segurens B."/>
            <person name="Daubin V."/>
            <person name="Anthouard V."/>
            <person name="Aiach N."/>
            <person name="Arnaiz O."/>
            <person name="Billaut A."/>
            <person name="Beisson J."/>
            <person name="Blanc I."/>
            <person name="Bouhouche K."/>
            <person name="Camara F."/>
            <person name="Duharcourt S."/>
            <person name="Guigo R."/>
            <person name="Gogendeau D."/>
            <person name="Katinka M."/>
            <person name="Keller A.-M."/>
            <person name="Kissmehl R."/>
            <person name="Klotz C."/>
            <person name="Koll F."/>
            <person name="Le Moue A."/>
            <person name="Lepere C."/>
            <person name="Malinsky S."/>
            <person name="Nowacki M."/>
            <person name="Nowak J.K."/>
            <person name="Plattner H."/>
            <person name="Poulain J."/>
            <person name="Ruiz F."/>
            <person name="Serrano V."/>
            <person name="Zagulski M."/>
            <person name="Dessen P."/>
            <person name="Betermier M."/>
            <person name="Weissenbach J."/>
            <person name="Scarpelli C."/>
            <person name="Schachter V."/>
            <person name="Sperling L."/>
            <person name="Meyer E."/>
            <person name="Cohen J."/>
            <person name="Wincker P."/>
        </authorList>
    </citation>
    <scope>NUCLEOTIDE SEQUENCE [LARGE SCALE GENOMIC DNA]</scope>
    <source>
        <strain evidence="5 6">Stock d4-2</strain>
    </source>
</reference>
<dbReference type="OrthoDB" id="10264738at2759"/>
<dbReference type="AlphaFoldDB" id="A0EB43"/>
<feature type="compositionally biased region" description="Low complexity" evidence="3">
    <location>
        <begin position="12"/>
        <end position="23"/>
    </location>
</feature>
<evidence type="ECO:0000256" key="3">
    <source>
        <dbReference type="SAM" id="MobiDB-lite"/>
    </source>
</evidence>
<dbReference type="Pfam" id="PF00481">
    <property type="entry name" value="PP2C"/>
    <property type="match status" value="1"/>
</dbReference>
<feature type="compositionally biased region" description="Basic and acidic residues" evidence="3">
    <location>
        <begin position="134"/>
        <end position="147"/>
    </location>
</feature>
<keyword evidence="2" id="KW-0472">Membrane</keyword>
<dbReference type="eggNOG" id="KOG0698">
    <property type="taxonomic scope" value="Eukaryota"/>
</dbReference>
<dbReference type="SUPFAM" id="SSF81606">
    <property type="entry name" value="PP2C-like"/>
    <property type="match status" value="1"/>
</dbReference>
<evidence type="ECO:0000256" key="1">
    <source>
        <dbReference type="ARBA" id="ARBA00004370"/>
    </source>
</evidence>
<evidence type="ECO:0000313" key="5">
    <source>
        <dbReference type="EMBL" id="CAK92510.1"/>
    </source>
</evidence>
<name>A0EB43_PARTE</name>
<dbReference type="InterPro" id="IPR036457">
    <property type="entry name" value="PPM-type-like_dom_sf"/>
</dbReference>
<dbReference type="FunFam" id="3.60.40.10:FF:000085">
    <property type="entry name" value="Uncharacterized protein"/>
    <property type="match status" value="1"/>
</dbReference>
<dbReference type="GO" id="GO:0007165">
    <property type="term" value="P:signal transduction"/>
    <property type="evidence" value="ECO:0000318"/>
    <property type="project" value="GO_Central"/>
</dbReference>
<dbReference type="GO" id="GO:0004722">
    <property type="term" value="F:protein serine/threonine phosphatase activity"/>
    <property type="evidence" value="ECO:0000318"/>
    <property type="project" value="GO_Central"/>
</dbReference>
<dbReference type="EMBL" id="CT868668">
    <property type="protein sequence ID" value="CAK92510.1"/>
    <property type="molecule type" value="Genomic_DNA"/>
</dbReference>
<dbReference type="HOGENOM" id="CLU_013173_6_5_1"/>
<dbReference type="CDD" id="cd00143">
    <property type="entry name" value="PP2Cc"/>
    <property type="match status" value="1"/>
</dbReference>
<gene>
    <name evidence="5" type="ORF">GSPATT00025244001</name>
</gene>
<feature type="domain" description="PPM-type phosphatase" evidence="4">
    <location>
        <begin position="237"/>
        <end position="530"/>
    </location>
</feature>
<protein>
    <recommendedName>
        <fullName evidence="4">PPM-type phosphatase domain-containing protein</fullName>
    </recommendedName>
</protein>
<evidence type="ECO:0000313" key="6">
    <source>
        <dbReference type="Proteomes" id="UP000000600"/>
    </source>
</evidence>
<dbReference type="InterPro" id="IPR001932">
    <property type="entry name" value="PPM-type_phosphatase-like_dom"/>
</dbReference>
<dbReference type="PROSITE" id="PS51746">
    <property type="entry name" value="PPM_2"/>
    <property type="match status" value="1"/>
</dbReference>
<dbReference type="Gene3D" id="3.60.40.10">
    <property type="entry name" value="PPM-type phosphatase domain"/>
    <property type="match status" value="1"/>
</dbReference>
<feature type="region of interest" description="Disordered" evidence="3">
    <location>
        <begin position="71"/>
        <end position="92"/>
    </location>
</feature>
<dbReference type="RefSeq" id="XP_001459907.1">
    <property type="nucleotide sequence ID" value="XM_001459870.1"/>
</dbReference>
<keyword evidence="6" id="KW-1185">Reference proteome</keyword>
<proteinExistence type="predicted"/>
<sequence length="533" mass="60214">MNPVRVFPLKFNESQNTQSTSSSPQLKKKPTQKLIEKPFLLNMSPILNGQSPIKGKFNVKRLTVIPKQEEKFQFAQQQRPSQSTSSSPKKRVISGANYAEVYRIFKQSQSPMKLPNLRRADTQLNNNIQIKDETLQEMKSTKRKDTNADGTPSQQVRGSIIKLISESAPDSRPSVSRAKLASQTIEQEVKPKVSSQMVMLHGRSTSQATLVNTFILDNEMQDYVNMYHSKYCFIIIRSQAGQNGSGQTKTNQDSIIITNNLGGIKNRYIFSVCDGHGVYGHYVSQLVKKLLPNIIDQQLKSNIGMQEKDISENHYASITKAMTQSFQKMQKDLSNCGIDVTFSGTTCSLVLISGPHLWCANIGDSRSILIQQQNNQKWKTIELSNDHKPDLPEEYKRIISNKGRVEPYISENGEMIGPPRVWLLHDQIPGLAMSRSFGDYVASTVGVSCEPEIIHYRMNGNCAFLVVASDGVWEFFSNEEIQKIVISHWQPNMTAKKLSEICDQIVKLSTQRWNQEDEVVDDISIVITYLQKT</sequence>
<accession>A0EB43</accession>
<dbReference type="GO" id="GO:0016020">
    <property type="term" value="C:membrane"/>
    <property type="evidence" value="ECO:0007669"/>
    <property type="project" value="UniProtKB-SubCell"/>
</dbReference>
<dbReference type="PANTHER" id="PTHR47992">
    <property type="entry name" value="PROTEIN PHOSPHATASE"/>
    <property type="match status" value="1"/>
</dbReference>
<feature type="region of interest" description="Disordered" evidence="3">
    <location>
        <begin position="10"/>
        <end position="31"/>
    </location>
</feature>
<dbReference type="GeneID" id="5045692"/>
<dbReference type="STRING" id="5888.A0EB43"/>
<dbReference type="InterPro" id="IPR015655">
    <property type="entry name" value="PP2C"/>
</dbReference>
<dbReference type="Proteomes" id="UP000000600">
    <property type="component" value="Unassembled WGS sequence"/>
</dbReference>
<feature type="compositionally biased region" description="Polar residues" evidence="3">
    <location>
        <begin position="148"/>
        <end position="157"/>
    </location>
</feature>
<feature type="compositionally biased region" description="Low complexity" evidence="3">
    <location>
        <begin position="73"/>
        <end position="87"/>
    </location>
</feature>
<evidence type="ECO:0000259" key="4">
    <source>
        <dbReference type="PROSITE" id="PS51746"/>
    </source>
</evidence>
<dbReference type="InParanoid" id="A0EB43"/>
<dbReference type="OMA" id="KSNIGMQ"/>
<feature type="region of interest" description="Disordered" evidence="3">
    <location>
        <begin position="134"/>
        <end position="157"/>
    </location>
</feature>
<comment type="subcellular location">
    <subcellularLocation>
        <location evidence="1">Membrane</location>
    </subcellularLocation>
</comment>
<evidence type="ECO:0000256" key="2">
    <source>
        <dbReference type="ARBA" id="ARBA00023136"/>
    </source>
</evidence>
<dbReference type="SMART" id="SM00332">
    <property type="entry name" value="PP2Cc"/>
    <property type="match status" value="1"/>
</dbReference>
<dbReference type="KEGG" id="ptm:GSPATT00025244001"/>